<evidence type="ECO:0000259" key="16">
    <source>
        <dbReference type="SMART" id="SM00079"/>
    </source>
</evidence>
<evidence type="ECO:0000256" key="6">
    <source>
        <dbReference type="ARBA" id="ARBA00023065"/>
    </source>
</evidence>
<gene>
    <name evidence="18" type="ORF">DGYR_LOCUS10962</name>
</gene>
<evidence type="ECO:0000313" key="19">
    <source>
        <dbReference type="Proteomes" id="UP000549394"/>
    </source>
</evidence>
<dbReference type="InterPro" id="IPR019594">
    <property type="entry name" value="Glu/Gly-bd"/>
</dbReference>
<dbReference type="Gene3D" id="3.40.190.10">
    <property type="entry name" value="Periplasmic binding protein-like II"/>
    <property type="match status" value="2"/>
</dbReference>
<evidence type="ECO:0000256" key="7">
    <source>
        <dbReference type="ARBA" id="ARBA00023136"/>
    </source>
</evidence>
<dbReference type="OrthoDB" id="5984008at2759"/>
<keyword evidence="8" id="KW-0675">Receptor</keyword>
<keyword evidence="6" id="KW-0406">Ion transport</keyword>
<keyword evidence="4 14" id="KW-1133">Transmembrane helix</keyword>
<evidence type="ECO:0000256" key="10">
    <source>
        <dbReference type="ARBA" id="ARBA00023257"/>
    </source>
</evidence>
<dbReference type="SUPFAM" id="SSF53822">
    <property type="entry name" value="Periplasmic binding protein-like I"/>
    <property type="match status" value="1"/>
</dbReference>
<dbReference type="InterPro" id="IPR028082">
    <property type="entry name" value="Peripla_BP_I"/>
</dbReference>
<feature type="transmembrane region" description="Helical" evidence="14">
    <location>
        <begin position="565"/>
        <end position="583"/>
    </location>
</feature>
<keyword evidence="3 14" id="KW-0812">Transmembrane</keyword>
<dbReference type="SUPFAM" id="SSF53850">
    <property type="entry name" value="Periplasmic binding protein-like II"/>
    <property type="match status" value="1"/>
</dbReference>
<evidence type="ECO:0000256" key="4">
    <source>
        <dbReference type="ARBA" id="ARBA00022989"/>
    </source>
</evidence>
<name>A0A7I8W866_9ANNE</name>
<dbReference type="Pfam" id="PF00060">
    <property type="entry name" value="Lig_chan"/>
    <property type="match status" value="1"/>
</dbReference>
<evidence type="ECO:0000256" key="11">
    <source>
        <dbReference type="ARBA" id="ARBA00023286"/>
    </source>
</evidence>
<feature type="domain" description="Ionotropic glutamate receptor L-glutamate and glycine-binding" evidence="17">
    <location>
        <begin position="437"/>
        <end position="504"/>
    </location>
</feature>
<dbReference type="Pfam" id="PF10613">
    <property type="entry name" value="Lig_chan-Glu_bd"/>
    <property type="match status" value="1"/>
</dbReference>
<keyword evidence="7 14" id="KW-0472">Membrane</keyword>
<dbReference type="EMBL" id="CAJFCJ010000019">
    <property type="protein sequence ID" value="CAD5123268.1"/>
    <property type="molecule type" value="Genomic_DNA"/>
</dbReference>
<evidence type="ECO:0000313" key="18">
    <source>
        <dbReference type="EMBL" id="CAD5123268.1"/>
    </source>
</evidence>
<dbReference type="Gene3D" id="3.40.50.2300">
    <property type="match status" value="2"/>
</dbReference>
<protein>
    <submittedName>
        <fullName evidence="18">DgyrCDS11627</fullName>
    </submittedName>
</protein>
<keyword evidence="12" id="KW-0407">Ion channel</keyword>
<feature type="signal peptide" evidence="15">
    <location>
        <begin position="1"/>
        <end position="17"/>
    </location>
</feature>
<feature type="chain" id="PRO_5029722033" evidence="15">
    <location>
        <begin position="18"/>
        <end position="948"/>
    </location>
</feature>
<dbReference type="GO" id="GO:0015276">
    <property type="term" value="F:ligand-gated monoatomic ion channel activity"/>
    <property type="evidence" value="ECO:0007669"/>
    <property type="project" value="InterPro"/>
</dbReference>
<comment type="subcellular location">
    <subcellularLocation>
        <location evidence="1">Membrane</location>
        <topology evidence="1">Multi-pass membrane protein</topology>
    </subcellularLocation>
    <subcellularLocation>
        <location evidence="13">Postsynaptic cell membrane</location>
    </subcellularLocation>
</comment>
<accession>A0A7I8W866</accession>
<dbReference type="SMART" id="SM00918">
    <property type="entry name" value="Lig_chan-Glu_bd"/>
    <property type="match status" value="1"/>
</dbReference>
<evidence type="ECO:0000256" key="15">
    <source>
        <dbReference type="SAM" id="SignalP"/>
    </source>
</evidence>
<keyword evidence="10" id="KW-0628">Postsynaptic cell membrane</keyword>
<evidence type="ECO:0000256" key="13">
    <source>
        <dbReference type="ARBA" id="ARBA00034100"/>
    </source>
</evidence>
<feature type="transmembrane region" description="Helical" evidence="14">
    <location>
        <begin position="849"/>
        <end position="873"/>
    </location>
</feature>
<evidence type="ECO:0000256" key="12">
    <source>
        <dbReference type="ARBA" id="ARBA00023303"/>
    </source>
</evidence>
<sequence>MINIFLITLTFLNGVFGEKTIKFGAVLPEEDPFYKSVLDIAVKHLNNDTSLLPNYKLEMLGVNSSMLSKYEAIESVCELMKMEIVSILGPMTTTTVKSSHPLCLGLHMPMISPSATDPMLRNTAAYKYLLRMASPDNKQSAALVDFISYFRWDTMAMLTDNTDYGINGLSAFQSMAATRKWKIITVQRFNTKLMKISVIAQLQQIKNSGAKVVILHCLPDHAVEIIVQAQKLNMLAKGWLWIGTDGVTESDIFKGLDRREFKGLVGLRPALPEKSIFLQEKFHLGNDSFLSGYAAAFYDSVYVLANALHRLLEVESENLTTAKLDCFEIPAKQWEFGEKMLDALKKTDIPGVSKKRIRFNSNGSPYSSSYDYVFLREEGWEKFGEWTSPKNNDNNEVMKINATGVTVSGGTPLMDIRDYVGELVNRTLRVAVVEDPPFIFITRPNNTTKSTCTGNECFTGFAIDLLNELSKIHSFNYVLHEASYYGVFDRKTEKWDGLMGELIVDDSGKAKADMGIGAISITYERQQHIEFTKPFRDLQMGILLGSSKETSYDPWSFLNPFTNRLWVLTLLTAIILGLVISLIEKVSPYGHHGRKSQVMNDGELEAMDKNEDGTIDYWEEREWLEDKNTMSVHNAVLWSLASLFEQGGERHPRSISSKIVAGAWWLGALIIIQSYTANLAAFLTVKSSADEIKAISELANRGDVNYGTVSGHHVQSFFDSSAREPYKKMSKRMREKNNYCKSAKECVDKAIHENGSFAFIYDMPSIQYWKGQECSLKVVESGFENMGYGIALPKDSPYVEELTISIYNIRESGEVDAIGDRWISKTSICLDKSNGDISSNTVKIGVPSIYGAFWILFIGCGTAFGIVILEWVLDIIYKKTSGKNSNTFWSIIRTKFINLKRDIMENWIVNCNKKECREREKNVGAMALAENVNRFFMQAKKLEQETVK</sequence>
<feature type="transmembrane region" description="Helical" evidence="14">
    <location>
        <begin position="659"/>
        <end position="683"/>
    </location>
</feature>
<dbReference type="Proteomes" id="UP000549394">
    <property type="component" value="Unassembled WGS sequence"/>
</dbReference>
<proteinExistence type="predicted"/>
<evidence type="ECO:0000256" key="3">
    <source>
        <dbReference type="ARBA" id="ARBA00022692"/>
    </source>
</evidence>
<evidence type="ECO:0000256" key="9">
    <source>
        <dbReference type="ARBA" id="ARBA00023180"/>
    </source>
</evidence>
<comment type="caution">
    <text evidence="18">The sequence shown here is derived from an EMBL/GenBank/DDBJ whole genome shotgun (WGS) entry which is preliminary data.</text>
</comment>
<evidence type="ECO:0000256" key="2">
    <source>
        <dbReference type="ARBA" id="ARBA00022448"/>
    </source>
</evidence>
<dbReference type="PANTHER" id="PTHR18966">
    <property type="entry name" value="IONOTROPIC GLUTAMATE RECEPTOR"/>
    <property type="match status" value="1"/>
</dbReference>
<organism evidence="18 19">
    <name type="scientific">Dimorphilus gyrociliatus</name>
    <dbReference type="NCBI Taxonomy" id="2664684"/>
    <lineage>
        <taxon>Eukaryota</taxon>
        <taxon>Metazoa</taxon>
        <taxon>Spiralia</taxon>
        <taxon>Lophotrochozoa</taxon>
        <taxon>Annelida</taxon>
        <taxon>Polychaeta</taxon>
        <taxon>Polychaeta incertae sedis</taxon>
        <taxon>Dinophilidae</taxon>
        <taxon>Dimorphilus</taxon>
    </lineage>
</organism>
<dbReference type="GO" id="GO:0045211">
    <property type="term" value="C:postsynaptic membrane"/>
    <property type="evidence" value="ECO:0007669"/>
    <property type="project" value="UniProtKB-SubCell"/>
</dbReference>
<dbReference type="Gene3D" id="1.10.287.70">
    <property type="match status" value="1"/>
</dbReference>
<dbReference type="InterPro" id="IPR001828">
    <property type="entry name" value="ANF_lig-bd_rcpt"/>
</dbReference>
<dbReference type="SUPFAM" id="SSF81324">
    <property type="entry name" value="Voltage-gated potassium channels"/>
    <property type="match status" value="1"/>
</dbReference>
<keyword evidence="15" id="KW-0732">Signal</keyword>
<keyword evidence="19" id="KW-1185">Reference proteome</keyword>
<feature type="domain" description="Ionotropic glutamate receptor C-terminal" evidence="16">
    <location>
        <begin position="427"/>
        <end position="825"/>
    </location>
</feature>
<dbReference type="AlphaFoldDB" id="A0A7I8W866"/>
<keyword evidence="9" id="KW-0325">Glycoprotein</keyword>
<dbReference type="InterPro" id="IPR001320">
    <property type="entry name" value="Iontro_rcpt_C"/>
</dbReference>
<keyword evidence="11" id="KW-1071">Ligand-gated ion channel</keyword>
<keyword evidence="5" id="KW-0770">Synapse</keyword>
<dbReference type="InterPro" id="IPR015683">
    <property type="entry name" value="Ionotropic_Glu_rcpt"/>
</dbReference>
<evidence type="ECO:0000256" key="14">
    <source>
        <dbReference type="SAM" id="Phobius"/>
    </source>
</evidence>
<reference evidence="18 19" key="1">
    <citation type="submission" date="2020-08" db="EMBL/GenBank/DDBJ databases">
        <authorList>
            <person name="Hejnol A."/>
        </authorList>
    </citation>
    <scope>NUCLEOTIDE SEQUENCE [LARGE SCALE GENOMIC DNA]</scope>
</reference>
<evidence type="ECO:0000256" key="5">
    <source>
        <dbReference type="ARBA" id="ARBA00023018"/>
    </source>
</evidence>
<evidence type="ECO:0000256" key="8">
    <source>
        <dbReference type="ARBA" id="ARBA00023170"/>
    </source>
</evidence>
<keyword evidence="2" id="KW-0813">Transport</keyword>
<evidence type="ECO:0000259" key="17">
    <source>
        <dbReference type="SMART" id="SM00918"/>
    </source>
</evidence>
<evidence type="ECO:0000256" key="1">
    <source>
        <dbReference type="ARBA" id="ARBA00004141"/>
    </source>
</evidence>
<dbReference type="SMART" id="SM00079">
    <property type="entry name" value="PBPe"/>
    <property type="match status" value="1"/>
</dbReference>
<dbReference type="Pfam" id="PF01094">
    <property type="entry name" value="ANF_receptor"/>
    <property type="match status" value="1"/>
</dbReference>